<dbReference type="AlphaFoldDB" id="A0A2T0RPL5"/>
<dbReference type="InterPro" id="IPR012349">
    <property type="entry name" value="Split_barrel_FMN-bd"/>
</dbReference>
<gene>
    <name evidence="2" type="ORF">CLV78_105186</name>
</gene>
<dbReference type="Proteomes" id="UP000239480">
    <property type="component" value="Unassembled WGS sequence"/>
</dbReference>
<reference evidence="2 3" key="1">
    <citation type="submission" date="2018-03" db="EMBL/GenBank/DDBJ databases">
        <title>Genomic Encyclopedia of Archaeal and Bacterial Type Strains, Phase II (KMG-II): from individual species to whole genera.</title>
        <authorList>
            <person name="Goeker M."/>
        </authorList>
    </citation>
    <scope>NUCLEOTIDE SEQUENCE [LARGE SCALE GENOMIC DNA]</scope>
    <source>
        <strain evidence="2 3">DSM 29328</strain>
    </source>
</reference>
<accession>A0A2T0RPL5</accession>
<keyword evidence="3" id="KW-1185">Reference proteome</keyword>
<dbReference type="OrthoDB" id="1432662at2"/>
<dbReference type="Pfam" id="PF16242">
    <property type="entry name" value="Pyrid_ox_like"/>
    <property type="match status" value="1"/>
</dbReference>
<dbReference type="Gene3D" id="2.30.110.10">
    <property type="entry name" value="Electron Transport, Fmn-binding Protein, Chain A"/>
    <property type="match status" value="1"/>
</dbReference>
<organism evidence="2 3">
    <name type="scientific">Aliiruegeria haliotis</name>
    <dbReference type="NCBI Taxonomy" id="1280846"/>
    <lineage>
        <taxon>Bacteria</taxon>
        <taxon>Pseudomonadati</taxon>
        <taxon>Pseudomonadota</taxon>
        <taxon>Alphaproteobacteria</taxon>
        <taxon>Rhodobacterales</taxon>
        <taxon>Roseobacteraceae</taxon>
        <taxon>Aliiruegeria</taxon>
    </lineage>
</organism>
<comment type="caution">
    <text evidence="2">The sequence shown here is derived from an EMBL/GenBank/DDBJ whole genome shotgun (WGS) entry which is preliminary data.</text>
</comment>
<evidence type="ECO:0000313" key="3">
    <source>
        <dbReference type="Proteomes" id="UP000239480"/>
    </source>
</evidence>
<dbReference type="InterPro" id="IPR038725">
    <property type="entry name" value="YdaG_split_barrel_FMN-bd"/>
</dbReference>
<protein>
    <submittedName>
        <fullName evidence="2">General stress protein 26</fullName>
    </submittedName>
</protein>
<dbReference type="EMBL" id="PVTD01000005">
    <property type="protein sequence ID" value="PRY23134.1"/>
    <property type="molecule type" value="Genomic_DNA"/>
</dbReference>
<proteinExistence type="predicted"/>
<evidence type="ECO:0000313" key="2">
    <source>
        <dbReference type="EMBL" id="PRY23134.1"/>
    </source>
</evidence>
<evidence type="ECO:0000259" key="1">
    <source>
        <dbReference type="Pfam" id="PF16242"/>
    </source>
</evidence>
<name>A0A2T0RPL5_9RHOB</name>
<dbReference type="RefSeq" id="WP_106205441.1">
    <property type="nucleotide sequence ID" value="NZ_PVTD01000005.1"/>
</dbReference>
<sequence length="168" mass="18261">MPDLDTAREAPEKLVFDALDDTRAGMLWVPASGQHPQPMTHHLERSDGELWFIVNRQSDLVAAVGEGADARFTLVTKAQDVHISFTGALMQVDNPERLRNLWSPVSAAFFEGEAPTESDAILLRMTLREAALWASPSNPVVFGINVLRANAGGSAEDLGFHTVIQIAA</sequence>
<feature type="domain" description="General stress protein FMN-binding split barrel" evidence="1">
    <location>
        <begin position="15"/>
        <end position="156"/>
    </location>
</feature>
<dbReference type="SUPFAM" id="SSF50475">
    <property type="entry name" value="FMN-binding split barrel"/>
    <property type="match status" value="1"/>
</dbReference>